<keyword evidence="2 10" id="KW-0210">Decarboxylase</keyword>
<name>A0A2R7YB99_9ARCH</name>
<feature type="chain" id="PRO_5023278898" description="S-adenosylmethionine decarboxylase beta chain" evidence="10">
    <location>
        <begin position="1"/>
        <end position="63"/>
    </location>
</feature>
<feature type="active site" description="Proton acceptor; for processing activity" evidence="10">
    <location>
        <position position="69"/>
    </location>
</feature>
<keyword evidence="1 10" id="KW-0949">S-adenosyl-L-methionine</keyword>
<evidence type="ECO:0000256" key="7">
    <source>
        <dbReference type="ARBA" id="ARBA00023239"/>
    </source>
</evidence>
<comment type="cofactor">
    <cofactor evidence="10">
        <name>pyruvate</name>
        <dbReference type="ChEBI" id="CHEBI:15361"/>
    </cofactor>
    <text evidence="10">Binds 1 pyruvoyl group covalently per subunit.</text>
</comment>
<evidence type="ECO:0000256" key="3">
    <source>
        <dbReference type="ARBA" id="ARBA00022813"/>
    </source>
</evidence>
<proteinExistence type="inferred from homology"/>
<dbReference type="Pfam" id="PF02675">
    <property type="entry name" value="AdoMet_dc"/>
    <property type="match status" value="1"/>
</dbReference>
<comment type="catalytic activity">
    <reaction evidence="10">
        <text>S-adenosyl-L-methionine + H(+) = S-adenosyl 3-(methylsulfanyl)propylamine + CO2</text>
        <dbReference type="Rhea" id="RHEA:15981"/>
        <dbReference type="ChEBI" id="CHEBI:15378"/>
        <dbReference type="ChEBI" id="CHEBI:16526"/>
        <dbReference type="ChEBI" id="CHEBI:57443"/>
        <dbReference type="ChEBI" id="CHEBI:59789"/>
        <dbReference type="EC" id="4.1.1.50"/>
    </reaction>
</comment>
<feature type="active site" description="Schiff-base intermediate with substrate; via pyruvic acid" evidence="10">
    <location>
        <position position="64"/>
    </location>
</feature>
<accession>A0A2R7YB99</accession>
<protein>
    <recommendedName>
        <fullName evidence="10">S-adenosylmethionine decarboxylase proenzyme</fullName>
        <shortName evidence="10">AdoMetDC</shortName>
        <shortName evidence="10">SAMDC</shortName>
        <ecNumber evidence="10">4.1.1.50</ecNumber>
    </recommendedName>
    <component>
        <recommendedName>
            <fullName evidence="10">S-adenosylmethionine decarboxylase beta chain</fullName>
        </recommendedName>
    </component>
    <component>
        <recommendedName>
            <fullName evidence="10">S-adenosylmethionine decarboxylase alpha chain</fullName>
        </recommendedName>
    </component>
</protein>
<comment type="caution">
    <text evidence="11">The sequence shown here is derived from an EMBL/GenBank/DDBJ whole genome shotgun (WGS) entry which is preliminary data.</text>
</comment>
<dbReference type="UniPathway" id="UPA00331">
    <property type="reaction ID" value="UER00451"/>
</dbReference>
<evidence type="ECO:0000256" key="4">
    <source>
        <dbReference type="ARBA" id="ARBA00023066"/>
    </source>
</evidence>
<dbReference type="GO" id="GO:0005829">
    <property type="term" value="C:cytosol"/>
    <property type="evidence" value="ECO:0007669"/>
    <property type="project" value="TreeGrafter"/>
</dbReference>
<comment type="function">
    <text evidence="10">Catalyzes the decarboxylation of S-adenosylmethionine to S-adenosylmethioninamine (dcAdoMet), the propylamine donor required for the synthesis of the polyamines spermine and spermidine from the diamine putrescine.</text>
</comment>
<keyword evidence="8 10" id="KW-0704">Schiff base</keyword>
<comment type="pathway">
    <text evidence="10">Amine and polyamine biosynthesis; S-adenosylmethioninamine biosynthesis; S-adenosylmethioninamine from S-adenosyl-L-methionine: step 1/1.</text>
</comment>
<gene>
    <name evidence="10" type="primary">speH</name>
    <name evidence="11" type="ORF">B9J98_01420</name>
</gene>
<dbReference type="EMBL" id="NDWU01000003">
    <property type="protein sequence ID" value="PUA34162.1"/>
    <property type="molecule type" value="Genomic_DNA"/>
</dbReference>
<dbReference type="InterPro" id="IPR042286">
    <property type="entry name" value="AdoMetDC_C"/>
</dbReference>
<evidence type="ECO:0000256" key="9">
    <source>
        <dbReference type="ARBA" id="ARBA00023317"/>
    </source>
</evidence>
<keyword evidence="7 10" id="KW-0456">Lyase</keyword>
<comment type="subunit">
    <text evidence="10">Heterotetramer of two alpha and two beta chains arranged as a dimer of alpha/beta heterodimers.</text>
</comment>
<keyword evidence="5 10" id="KW-0620">Polyamine biosynthesis</keyword>
<keyword evidence="6 10" id="KW-0865">Zymogen</keyword>
<reference evidence="11 12" key="1">
    <citation type="submission" date="2017-04" db="EMBL/GenBank/DDBJ databases">
        <title>Draft Aigarchaeota genome from a New Zealand hot spring.</title>
        <authorList>
            <person name="Reysenbach A.-L."/>
            <person name="Donaho J.A."/>
            <person name="Gerhart J."/>
            <person name="Kelley J.F."/>
            <person name="Kouba K."/>
            <person name="Podar M."/>
            <person name="Stott M."/>
        </authorList>
    </citation>
    <scope>NUCLEOTIDE SEQUENCE [LARGE SCALE GENOMIC DNA]</scope>
    <source>
        <strain evidence="11">NZ13_MG1</strain>
    </source>
</reference>
<dbReference type="NCBIfam" id="TIGR03330">
    <property type="entry name" value="SAM_DCase_Bsu"/>
    <property type="match status" value="1"/>
</dbReference>
<keyword evidence="9 10" id="KW-0670">Pyruvate</keyword>
<dbReference type="GO" id="GO:0008295">
    <property type="term" value="P:spermidine biosynthetic process"/>
    <property type="evidence" value="ECO:0007669"/>
    <property type="project" value="UniProtKB-UniRule"/>
</dbReference>
<dbReference type="Gene3D" id="3.30.360.110">
    <property type="entry name" value="S-adenosylmethionine decarboxylase domain"/>
    <property type="match status" value="1"/>
</dbReference>
<dbReference type="InterPro" id="IPR017716">
    <property type="entry name" value="S-AdoMet_deCOase_pro-enz"/>
</dbReference>
<dbReference type="HAMAP" id="MF_00464">
    <property type="entry name" value="AdoMetDC_1"/>
    <property type="match status" value="1"/>
</dbReference>
<feature type="chain" id="PRO_5023278897" description="S-adenosylmethionine decarboxylase alpha chain" evidence="10">
    <location>
        <begin position="64"/>
        <end position="127"/>
    </location>
</feature>
<keyword evidence="3 10" id="KW-0068">Autocatalytic cleavage</keyword>
<evidence type="ECO:0000313" key="11">
    <source>
        <dbReference type="EMBL" id="PUA34162.1"/>
    </source>
</evidence>
<evidence type="ECO:0000256" key="6">
    <source>
        <dbReference type="ARBA" id="ARBA00023145"/>
    </source>
</evidence>
<dbReference type="InterPro" id="IPR003826">
    <property type="entry name" value="AdoMetDC_fam_prok"/>
</dbReference>
<evidence type="ECO:0000256" key="10">
    <source>
        <dbReference type="HAMAP-Rule" id="MF_00464"/>
    </source>
</evidence>
<feature type="site" description="Cleavage (non-hydrolytic); by autolysis" evidence="10">
    <location>
        <begin position="63"/>
        <end position="64"/>
    </location>
</feature>
<dbReference type="InterPro" id="IPR042284">
    <property type="entry name" value="AdoMetDC_N"/>
</dbReference>
<evidence type="ECO:0000256" key="2">
    <source>
        <dbReference type="ARBA" id="ARBA00022793"/>
    </source>
</evidence>
<sequence length="127" mass="14080">MKELGRHLIAELYGCDASILGDLEALRTTLLEAAQASGAKVLGEFFKKFSGGGGVTGILAIAESHFSIHTWPEYGYAAVDLFTCGSQVDPWKAYEVVRKKMRPTRMYVKELKRGIIEGEVLWQKEAK</sequence>
<comment type="PTM">
    <text evidence="10">Is synthesized initially as an inactive proenzyme. Formation of the active enzyme involves a self-maturation process in which the active site pyruvoyl group is generated from an internal serine residue via an autocatalytic post-translational modification. Two non-identical subunits are generated from the proenzyme in this reaction, and the pyruvate is formed at the N-terminus of the alpha chain, which is derived from the carboxyl end of the proenzyme. The post-translation cleavage follows an unusual pathway, termed non-hydrolytic serinolysis, in which the side chain hydroxyl group of the serine supplies its oxygen atom to form the C-terminus of the beta chain, while the remainder of the serine residue undergoes an oxidative deamination to produce ammonia and the pyruvoyl group blocking the N-terminus of the alpha chain.</text>
</comment>
<dbReference type="GO" id="GO:0004014">
    <property type="term" value="F:adenosylmethionine decarboxylase activity"/>
    <property type="evidence" value="ECO:0007669"/>
    <property type="project" value="UniProtKB-UniRule"/>
</dbReference>
<keyword evidence="4 10" id="KW-0745">Spermidine biosynthesis</keyword>
<feature type="modified residue" description="Pyruvic acid (Ser); by autocatalysis" evidence="10">
    <location>
        <position position="64"/>
    </location>
</feature>
<dbReference type="SUPFAM" id="SSF56276">
    <property type="entry name" value="S-adenosylmethionine decarboxylase"/>
    <property type="match status" value="1"/>
</dbReference>
<evidence type="ECO:0000313" key="12">
    <source>
        <dbReference type="Proteomes" id="UP000244066"/>
    </source>
</evidence>
<dbReference type="PANTHER" id="PTHR33866:SF2">
    <property type="entry name" value="S-ADENOSYLMETHIONINE DECARBOXYLASE PROENZYME"/>
    <property type="match status" value="1"/>
</dbReference>
<dbReference type="Proteomes" id="UP000244066">
    <property type="component" value="Unassembled WGS sequence"/>
</dbReference>
<dbReference type="InterPro" id="IPR016067">
    <property type="entry name" value="S-AdoMet_deCO2ase_core"/>
</dbReference>
<evidence type="ECO:0000256" key="8">
    <source>
        <dbReference type="ARBA" id="ARBA00023270"/>
    </source>
</evidence>
<comment type="similarity">
    <text evidence="10">Belongs to the prokaryotic AdoMetDC family. Type 1 subfamily.</text>
</comment>
<dbReference type="PANTHER" id="PTHR33866">
    <property type="entry name" value="S-ADENOSYLMETHIONINE DECARBOXYLASE PROENZYME"/>
    <property type="match status" value="1"/>
</dbReference>
<dbReference type="EC" id="4.1.1.50" evidence="10"/>
<evidence type="ECO:0000256" key="5">
    <source>
        <dbReference type="ARBA" id="ARBA00023115"/>
    </source>
</evidence>
<dbReference type="AlphaFoldDB" id="A0A2R7YB99"/>
<evidence type="ECO:0000256" key="1">
    <source>
        <dbReference type="ARBA" id="ARBA00022691"/>
    </source>
</evidence>
<dbReference type="Gene3D" id="3.30.160.750">
    <property type="match status" value="1"/>
</dbReference>
<organism evidence="11 12">
    <name type="scientific">Candidatus Terraquivivens tikiterensis</name>
    <dbReference type="NCBI Taxonomy" id="1980982"/>
    <lineage>
        <taxon>Archaea</taxon>
        <taxon>Nitrososphaerota</taxon>
        <taxon>Candidatus Wolframiiraptoraceae</taxon>
        <taxon>Candidatus Terraquivivens</taxon>
    </lineage>
</organism>
<feature type="active site" description="Proton donor; for catalytic activity" evidence="10">
    <location>
        <position position="84"/>
    </location>
</feature>